<comment type="caution">
    <text evidence="1">The sequence shown here is derived from an EMBL/GenBank/DDBJ whole genome shotgun (WGS) entry which is preliminary data.</text>
</comment>
<dbReference type="EMBL" id="BDDD01000180">
    <property type="protein sequence ID" value="GAV60970.1"/>
    <property type="molecule type" value="Genomic_DNA"/>
</dbReference>
<dbReference type="Proteomes" id="UP000187406">
    <property type="component" value="Unassembled WGS sequence"/>
</dbReference>
<name>A0A1Q3AZ21_CEPFO</name>
<organism evidence="1 2">
    <name type="scientific">Cephalotus follicularis</name>
    <name type="common">Albany pitcher plant</name>
    <dbReference type="NCBI Taxonomy" id="3775"/>
    <lineage>
        <taxon>Eukaryota</taxon>
        <taxon>Viridiplantae</taxon>
        <taxon>Streptophyta</taxon>
        <taxon>Embryophyta</taxon>
        <taxon>Tracheophyta</taxon>
        <taxon>Spermatophyta</taxon>
        <taxon>Magnoliopsida</taxon>
        <taxon>eudicotyledons</taxon>
        <taxon>Gunneridae</taxon>
        <taxon>Pentapetalae</taxon>
        <taxon>rosids</taxon>
        <taxon>fabids</taxon>
        <taxon>Oxalidales</taxon>
        <taxon>Cephalotaceae</taxon>
        <taxon>Cephalotus</taxon>
    </lineage>
</organism>
<evidence type="ECO:0000313" key="2">
    <source>
        <dbReference type="Proteomes" id="UP000187406"/>
    </source>
</evidence>
<sequence length="135" mass="15254">MAATYQPTHIEGYPAGPIQLLFKKDLTNSDVKSGLKFVGKSKSYLEGLGDDMIRMLENGLLINLHTPALLAIVELKRRFSYGNYVEYKLNLPGWKECVQSNGFFCGQSVCCWAIYTEQTGLCFLLEEAPRLTYQM</sequence>
<dbReference type="InParanoid" id="A0A1Q3AZ21"/>
<protein>
    <submittedName>
        <fullName evidence="1">Uncharacterized protein</fullName>
    </submittedName>
</protein>
<proteinExistence type="predicted"/>
<dbReference type="AlphaFoldDB" id="A0A1Q3AZ21"/>
<reference evidence="2" key="1">
    <citation type="submission" date="2016-04" db="EMBL/GenBank/DDBJ databases">
        <title>Cephalotus genome sequencing.</title>
        <authorList>
            <person name="Fukushima K."/>
            <person name="Hasebe M."/>
            <person name="Fang X."/>
        </authorList>
    </citation>
    <scope>NUCLEOTIDE SEQUENCE [LARGE SCALE GENOMIC DNA]</scope>
    <source>
        <strain evidence="2">cv. St1</strain>
    </source>
</reference>
<evidence type="ECO:0000313" key="1">
    <source>
        <dbReference type="EMBL" id="GAV60970.1"/>
    </source>
</evidence>
<gene>
    <name evidence="1" type="ORF">CFOL_v3_04498</name>
</gene>
<accession>A0A1Q3AZ21</accession>
<keyword evidence="2" id="KW-1185">Reference proteome</keyword>